<protein>
    <submittedName>
        <fullName evidence="1">Uncharacterized protein</fullName>
    </submittedName>
</protein>
<sequence length="84" mass="9576">MRYLAALSRRTWSARLNPTWCLPMSIKHSILALLPPVLQLPILQIRHAVEPMNDEVEEGKDPDPLLVWSLTLFPWQCGLGRMSG</sequence>
<organism evidence="1 2">
    <name type="scientific">Aspergillus cavernicola</name>
    <dbReference type="NCBI Taxonomy" id="176166"/>
    <lineage>
        <taxon>Eukaryota</taxon>
        <taxon>Fungi</taxon>
        <taxon>Dikarya</taxon>
        <taxon>Ascomycota</taxon>
        <taxon>Pezizomycotina</taxon>
        <taxon>Eurotiomycetes</taxon>
        <taxon>Eurotiomycetidae</taxon>
        <taxon>Eurotiales</taxon>
        <taxon>Aspergillaceae</taxon>
        <taxon>Aspergillus</taxon>
        <taxon>Aspergillus subgen. Nidulantes</taxon>
    </lineage>
</organism>
<comment type="caution">
    <text evidence="1">The sequence shown here is derived from an EMBL/GenBank/DDBJ whole genome shotgun (WGS) entry which is preliminary data.</text>
</comment>
<reference evidence="1 2" key="1">
    <citation type="submission" date="2024-07" db="EMBL/GenBank/DDBJ databases">
        <title>Section-level genome sequencing and comparative genomics of Aspergillus sections Usti and Cavernicolus.</title>
        <authorList>
            <consortium name="Lawrence Berkeley National Laboratory"/>
            <person name="Nybo J.L."/>
            <person name="Vesth T.C."/>
            <person name="Theobald S."/>
            <person name="Frisvad J.C."/>
            <person name="Larsen T.O."/>
            <person name="Kjaerboelling I."/>
            <person name="Rothschild-Mancinelli K."/>
            <person name="Lyhne E.K."/>
            <person name="Kogle M.E."/>
            <person name="Barry K."/>
            <person name="Clum A."/>
            <person name="Na H."/>
            <person name="Ledsgaard L."/>
            <person name="Lin J."/>
            <person name="Lipzen A."/>
            <person name="Kuo A."/>
            <person name="Riley R."/>
            <person name="Mondo S."/>
            <person name="LaButti K."/>
            <person name="Haridas S."/>
            <person name="Pangalinan J."/>
            <person name="Salamov A.A."/>
            <person name="Simmons B.A."/>
            <person name="Magnuson J.K."/>
            <person name="Chen J."/>
            <person name="Drula E."/>
            <person name="Henrissat B."/>
            <person name="Wiebenga A."/>
            <person name="Lubbers R.J."/>
            <person name="Gomes A.C."/>
            <person name="Makela M.R."/>
            <person name="Stajich J."/>
            <person name="Grigoriev I.V."/>
            <person name="Mortensen U.H."/>
            <person name="De vries R.P."/>
            <person name="Baker S.E."/>
            <person name="Andersen M.R."/>
        </authorList>
    </citation>
    <scope>NUCLEOTIDE SEQUENCE [LARGE SCALE GENOMIC DNA]</scope>
    <source>
        <strain evidence="1 2">CBS 600.67</strain>
    </source>
</reference>
<evidence type="ECO:0000313" key="1">
    <source>
        <dbReference type="EMBL" id="KAL2830016.1"/>
    </source>
</evidence>
<evidence type="ECO:0000313" key="2">
    <source>
        <dbReference type="Proteomes" id="UP001610335"/>
    </source>
</evidence>
<accession>A0ABR4IQG7</accession>
<dbReference type="Proteomes" id="UP001610335">
    <property type="component" value="Unassembled WGS sequence"/>
</dbReference>
<keyword evidence="2" id="KW-1185">Reference proteome</keyword>
<name>A0ABR4IQG7_9EURO</name>
<proteinExistence type="predicted"/>
<gene>
    <name evidence="1" type="ORF">BDW59DRAFT_29418</name>
</gene>
<dbReference type="EMBL" id="JBFXLS010000014">
    <property type="protein sequence ID" value="KAL2830016.1"/>
    <property type="molecule type" value="Genomic_DNA"/>
</dbReference>